<dbReference type="InterPro" id="IPR016039">
    <property type="entry name" value="Thiolase-like"/>
</dbReference>
<dbReference type="STRING" id="1703345.A3860_18350"/>
<comment type="caution">
    <text evidence="6">The sequence shown here is derived from an EMBL/GenBank/DDBJ whole genome shotgun (WGS) entry which is preliminary data.</text>
</comment>
<dbReference type="PIRSF" id="PIRSF000451">
    <property type="entry name" value="PKS_III"/>
    <property type="match status" value="1"/>
</dbReference>
<evidence type="ECO:0000313" key="6">
    <source>
        <dbReference type="EMBL" id="OQP64724.1"/>
    </source>
</evidence>
<evidence type="ECO:0000256" key="2">
    <source>
        <dbReference type="ARBA" id="ARBA00022679"/>
    </source>
</evidence>
<gene>
    <name evidence="6" type="ORF">A3860_18350</name>
</gene>
<evidence type="ECO:0000256" key="3">
    <source>
        <dbReference type="PIRSR" id="PIRSR000451-1"/>
    </source>
</evidence>
<reference evidence="6 7" key="1">
    <citation type="submission" date="2016-03" db="EMBL/GenBank/DDBJ databases">
        <title>Niastella vici sp. nov., isolated from farmland soil.</title>
        <authorList>
            <person name="Chen L."/>
            <person name="Wang D."/>
            <person name="Yang S."/>
            <person name="Wang G."/>
        </authorList>
    </citation>
    <scope>NUCLEOTIDE SEQUENCE [LARGE SCALE GENOMIC DNA]</scope>
    <source>
        <strain evidence="6 7">DJ57</strain>
    </source>
</reference>
<feature type="active site" description="Acyl-thioester intermediate" evidence="3">
    <location>
        <position position="152"/>
    </location>
</feature>
<accession>A0A1V9G2E0</accession>
<dbReference type="GO" id="GO:0016747">
    <property type="term" value="F:acyltransferase activity, transferring groups other than amino-acyl groups"/>
    <property type="evidence" value="ECO:0007669"/>
    <property type="project" value="InterPro"/>
</dbReference>
<dbReference type="OrthoDB" id="9786288at2"/>
<feature type="domain" description="Chalcone/stilbene synthase N-terminal" evidence="4">
    <location>
        <begin position="3"/>
        <end position="213"/>
    </location>
</feature>
<dbReference type="Pfam" id="PF00195">
    <property type="entry name" value="Chal_sti_synt_N"/>
    <property type="match status" value="1"/>
</dbReference>
<dbReference type="RefSeq" id="WP_081146536.1">
    <property type="nucleotide sequence ID" value="NZ_LVYD01000041.1"/>
</dbReference>
<dbReference type="AlphaFoldDB" id="A0A1V9G2E0"/>
<keyword evidence="7" id="KW-1185">Reference proteome</keyword>
<feature type="domain" description="Chalcone/stilbene synthase C-terminal" evidence="5">
    <location>
        <begin position="228"/>
        <end position="362"/>
    </location>
</feature>
<evidence type="ECO:0000256" key="1">
    <source>
        <dbReference type="ARBA" id="ARBA00005531"/>
    </source>
</evidence>
<dbReference type="Pfam" id="PF02797">
    <property type="entry name" value="Chal_sti_synt_C"/>
    <property type="match status" value="1"/>
</dbReference>
<proteinExistence type="inferred from homology"/>
<organism evidence="6 7">
    <name type="scientific">Niastella vici</name>
    <dbReference type="NCBI Taxonomy" id="1703345"/>
    <lineage>
        <taxon>Bacteria</taxon>
        <taxon>Pseudomonadati</taxon>
        <taxon>Bacteroidota</taxon>
        <taxon>Chitinophagia</taxon>
        <taxon>Chitinophagales</taxon>
        <taxon>Chitinophagaceae</taxon>
        <taxon>Niastella</taxon>
    </lineage>
</organism>
<evidence type="ECO:0000313" key="7">
    <source>
        <dbReference type="Proteomes" id="UP000192796"/>
    </source>
</evidence>
<dbReference type="InterPro" id="IPR011141">
    <property type="entry name" value="Polyketide_synthase_type-III"/>
</dbReference>
<dbReference type="InterPro" id="IPR001099">
    <property type="entry name" value="Chalcone/stilbene_synt_N"/>
</dbReference>
<dbReference type="PANTHER" id="PTHR11877">
    <property type="entry name" value="HYDROXYMETHYLGLUTARYL-COA SYNTHASE"/>
    <property type="match status" value="1"/>
</dbReference>
<name>A0A1V9G2E0_9BACT</name>
<keyword evidence="2" id="KW-0808">Transferase</keyword>
<dbReference type="GO" id="GO:0030639">
    <property type="term" value="P:polyketide biosynthetic process"/>
    <property type="evidence" value="ECO:0007669"/>
    <property type="project" value="TreeGrafter"/>
</dbReference>
<dbReference type="PANTHER" id="PTHR11877:SF46">
    <property type="entry name" value="TYPE III POLYKETIDE SYNTHASE A"/>
    <property type="match status" value="1"/>
</dbReference>
<evidence type="ECO:0000259" key="4">
    <source>
        <dbReference type="Pfam" id="PF00195"/>
    </source>
</evidence>
<dbReference type="EMBL" id="LVYD01000041">
    <property type="protein sequence ID" value="OQP64724.1"/>
    <property type="molecule type" value="Genomic_DNA"/>
</dbReference>
<dbReference type="CDD" id="cd00831">
    <property type="entry name" value="CHS_like"/>
    <property type="match status" value="1"/>
</dbReference>
<dbReference type="SUPFAM" id="SSF53901">
    <property type="entry name" value="Thiolase-like"/>
    <property type="match status" value="1"/>
</dbReference>
<dbReference type="InterPro" id="IPR012328">
    <property type="entry name" value="Chalcone/stilbene_synt_C"/>
</dbReference>
<dbReference type="Gene3D" id="3.40.47.10">
    <property type="match status" value="2"/>
</dbReference>
<dbReference type="Proteomes" id="UP000192796">
    <property type="component" value="Unassembled WGS sequence"/>
</dbReference>
<evidence type="ECO:0000259" key="5">
    <source>
        <dbReference type="Pfam" id="PF02797"/>
    </source>
</evidence>
<comment type="similarity">
    <text evidence="1">Belongs to the thiolase-like superfamily. Chalcone/stilbene synthases family.</text>
</comment>
<protein>
    <submittedName>
        <fullName evidence="6">Naringenin-chalcone synthase</fullName>
    </submittedName>
</protein>
<sequence length="366" mass="41095">MSKIIAIGTAVPAFRHNQQDILQFMQLIYSYTEADKRRLRFLYHQSHIDTRYSVIPDYSRPVPEWKFYPHTENLEPFPSLEQRMIWYHKYAPQLSVNAIRDCLDGKLTQAEITHLITVSCTGMSAPGLDLQVMELLDLPRHTVRSSINFMGCYAGIHALKMADAICKTEKQAKVLIVCTELCTIHFQREPTVDNIASSLLFADGCAAALITSDDNPLKGLHIDGFYSEVIPKGKKDMAWEISSTGFLMTLSSYIPDLLEEDFTQFTNRALANTGVTKADISHWCIHPGGKKILEAIHKTLSLQNGELQASHDVLQQYGNMSSPTIFFVLKKIMPALLHANNRKEHIFGAAFGPGLTMETFVASTNS</sequence>